<dbReference type="CDD" id="cd07247">
    <property type="entry name" value="SgaA_N_like"/>
    <property type="match status" value="2"/>
</dbReference>
<dbReference type="SUPFAM" id="SSF54593">
    <property type="entry name" value="Glyoxalase/Bleomycin resistance protein/Dihydroxybiphenyl dioxygenase"/>
    <property type="match status" value="2"/>
</dbReference>
<evidence type="ECO:0000259" key="1">
    <source>
        <dbReference type="PROSITE" id="PS51819"/>
    </source>
</evidence>
<reference evidence="2" key="1">
    <citation type="journal article" date="2020" name="mSystems">
        <title>Genome- and Community-Level Interaction Insights into Carbon Utilization and Element Cycling Functions of Hydrothermarchaeota in Hydrothermal Sediment.</title>
        <authorList>
            <person name="Zhou Z."/>
            <person name="Liu Y."/>
            <person name="Xu W."/>
            <person name="Pan J."/>
            <person name="Luo Z.H."/>
            <person name="Li M."/>
        </authorList>
    </citation>
    <scope>NUCLEOTIDE SEQUENCE [LARGE SCALE GENOMIC DNA]</scope>
    <source>
        <strain evidence="2">SpSt-381</strain>
    </source>
</reference>
<dbReference type="Gene3D" id="3.10.180.10">
    <property type="entry name" value="2,3-Dihydroxybiphenyl 1,2-Dioxygenase, domain 1"/>
    <property type="match status" value="2"/>
</dbReference>
<dbReference type="AlphaFoldDB" id="A0A832MK72"/>
<sequence length="259" mass="26230">MPHVERHAHGAFCWPELATPDLAGAGAFYGALLGWTAHAGAASGGTYVTFRLGGRDVGAAQAMNPGRLAGGVPPHWLPFVAVDDCDAAAARVAAHGGTVLGAPWDLRDSGRLAIALDAVGAPFGLWQARRHPGAGVLGDPGAMAWCQLNSGDPATAAAFYGAVFGWGARRDPMPGGGEYTTLTRGAEPAAGIMPMPPGLNAPSHWLVYFAVADVNAAAAQVAALGGATHVPPTDIPGMGRFSVHADPQGATFALVRFAG</sequence>
<dbReference type="PANTHER" id="PTHR33993:SF14">
    <property type="entry name" value="GB|AAF24581.1"/>
    <property type="match status" value="1"/>
</dbReference>
<proteinExistence type="predicted"/>
<name>A0A832MK72_UNCEI</name>
<feature type="domain" description="VOC" evidence="1">
    <location>
        <begin position="11"/>
        <end position="128"/>
    </location>
</feature>
<dbReference type="PANTHER" id="PTHR33993">
    <property type="entry name" value="GLYOXALASE-RELATED"/>
    <property type="match status" value="1"/>
</dbReference>
<dbReference type="InterPro" id="IPR052164">
    <property type="entry name" value="Anthracycline_SecMetBiosynth"/>
</dbReference>
<feature type="domain" description="VOC" evidence="1">
    <location>
        <begin position="142"/>
        <end position="257"/>
    </location>
</feature>
<protein>
    <submittedName>
        <fullName evidence="2">VOC family protein</fullName>
    </submittedName>
</protein>
<dbReference type="InterPro" id="IPR037523">
    <property type="entry name" value="VOC_core"/>
</dbReference>
<gene>
    <name evidence="2" type="ORF">ENR23_08940</name>
</gene>
<organism evidence="2">
    <name type="scientific">Eiseniibacteriota bacterium</name>
    <dbReference type="NCBI Taxonomy" id="2212470"/>
    <lineage>
        <taxon>Bacteria</taxon>
        <taxon>Candidatus Eiseniibacteriota</taxon>
    </lineage>
</organism>
<comment type="caution">
    <text evidence="2">The sequence shown here is derived from an EMBL/GenBank/DDBJ whole genome shotgun (WGS) entry which is preliminary data.</text>
</comment>
<dbReference type="InterPro" id="IPR029068">
    <property type="entry name" value="Glyas_Bleomycin-R_OHBP_Dase"/>
</dbReference>
<dbReference type="Pfam" id="PF00903">
    <property type="entry name" value="Glyoxalase"/>
    <property type="match status" value="2"/>
</dbReference>
<dbReference type="InterPro" id="IPR004360">
    <property type="entry name" value="Glyas_Fos-R_dOase_dom"/>
</dbReference>
<accession>A0A832MK72</accession>
<dbReference type="EMBL" id="DSQF01000018">
    <property type="protein sequence ID" value="HGZ43535.1"/>
    <property type="molecule type" value="Genomic_DNA"/>
</dbReference>
<evidence type="ECO:0000313" key="2">
    <source>
        <dbReference type="EMBL" id="HGZ43535.1"/>
    </source>
</evidence>
<dbReference type="PROSITE" id="PS51819">
    <property type="entry name" value="VOC"/>
    <property type="match status" value="2"/>
</dbReference>